<dbReference type="Pfam" id="PF09697">
    <property type="entry name" value="Porph_ging"/>
    <property type="match status" value="1"/>
</dbReference>
<accession>A0A1Y2P8V0</accession>
<dbReference type="InterPro" id="IPR005901">
    <property type="entry name" value="GLPGLI"/>
</dbReference>
<evidence type="ECO:0000313" key="4">
    <source>
        <dbReference type="Proteomes" id="UP000194221"/>
    </source>
</evidence>
<comment type="caution">
    <text evidence="3">The sequence shown here is derived from an EMBL/GenBank/DDBJ whole genome shotgun (WGS) entry which is preliminary data.</text>
</comment>
<gene>
    <name evidence="3" type="ORF">WH52_14465</name>
</gene>
<feature type="chain" id="PRO_5013096217" description="GLPGLI family protein" evidence="2">
    <location>
        <begin position="19"/>
        <end position="278"/>
    </location>
</feature>
<sequence>MRIVTSIVLFLTATIAFAQNFTGKATYKTHRKLDIKISEGENAPNSAIQKQLHEQLKRQFQRTFTLEFNNYESTYKQEAKLSAPQPTNGVTIQVFGNGGGTDVLYKNVKEGRYVNKTEISGKRFLIKDKLPNYDWEMTGETKTIGRYTCYKAERSREEERRSFSVNEEGKEEDKTEKVTVKTVAWYTPEIPINNGPGMHWGLPGLILEIQEGKQTIVCSEIVINPSDKIVIEEPTKGKKVTQEKFDKIMDEKSKEMMERFKNKRRSKDGRSMSIEIQG</sequence>
<feature type="region of interest" description="Disordered" evidence="1">
    <location>
        <begin position="257"/>
        <end position="278"/>
    </location>
</feature>
<evidence type="ECO:0000313" key="3">
    <source>
        <dbReference type="EMBL" id="OSY86885.1"/>
    </source>
</evidence>
<evidence type="ECO:0008006" key="5">
    <source>
        <dbReference type="Google" id="ProtNLM"/>
    </source>
</evidence>
<evidence type="ECO:0000256" key="1">
    <source>
        <dbReference type="SAM" id="MobiDB-lite"/>
    </source>
</evidence>
<feature type="signal peptide" evidence="2">
    <location>
        <begin position="1"/>
        <end position="18"/>
    </location>
</feature>
<dbReference type="NCBIfam" id="TIGR01200">
    <property type="entry name" value="GLPGLI"/>
    <property type="match status" value="1"/>
</dbReference>
<evidence type="ECO:0000256" key="2">
    <source>
        <dbReference type="SAM" id="SignalP"/>
    </source>
</evidence>
<proteinExistence type="predicted"/>
<name>A0A1Y2P8V0_9FLAO</name>
<protein>
    <recommendedName>
        <fullName evidence="5">GLPGLI family protein</fullName>
    </recommendedName>
</protein>
<dbReference type="AlphaFoldDB" id="A0A1Y2P8V0"/>
<dbReference type="STRING" id="1635173.WH52_14465"/>
<dbReference type="InParanoid" id="A0A1Y2P8V0"/>
<dbReference type="EMBL" id="LAPZ01000018">
    <property type="protein sequence ID" value="OSY86885.1"/>
    <property type="molecule type" value="Genomic_DNA"/>
</dbReference>
<reference evidence="3 4" key="1">
    <citation type="submission" date="2015-03" db="EMBL/GenBank/DDBJ databases">
        <title>Genome sequence of Tenacibaculum sp. S2-2, isolated from intestinal microbiota of sea cucumber, Apostichopus japonicas.</title>
        <authorList>
            <person name="Shao Z."/>
            <person name="Wang L."/>
            <person name="Li X."/>
        </authorList>
    </citation>
    <scope>NUCLEOTIDE SEQUENCE [LARGE SCALE GENOMIC DNA]</scope>
    <source>
        <strain evidence="3 4">S2-2</strain>
    </source>
</reference>
<keyword evidence="2" id="KW-0732">Signal</keyword>
<keyword evidence="4" id="KW-1185">Reference proteome</keyword>
<dbReference type="Proteomes" id="UP000194221">
    <property type="component" value="Unassembled WGS sequence"/>
</dbReference>
<organism evidence="3 4">
    <name type="scientific">Tenacibaculum holothuriorum</name>
    <dbReference type="NCBI Taxonomy" id="1635173"/>
    <lineage>
        <taxon>Bacteria</taxon>
        <taxon>Pseudomonadati</taxon>
        <taxon>Bacteroidota</taxon>
        <taxon>Flavobacteriia</taxon>
        <taxon>Flavobacteriales</taxon>
        <taxon>Flavobacteriaceae</taxon>
        <taxon>Tenacibaculum</taxon>
    </lineage>
</organism>